<dbReference type="EC" id="4.1.99.12" evidence="3 7"/>
<comment type="cofactor">
    <cofactor evidence="7">
        <name>Mg(2+)</name>
        <dbReference type="ChEBI" id="CHEBI:18420"/>
    </cofactor>
    <cofactor evidence="7">
        <name>Mn(2+)</name>
        <dbReference type="ChEBI" id="CHEBI:29035"/>
    </cofactor>
    <text evidence="7">Binds 2 divalent metal cations per subunit. Magnesium or manganese.</text>
</comment>
<dbReference type="AlphaFoldDB" id="A0A495WHF4"/>
<keyword evidence="6 7" id="KW-0479">Metal-binding</keyword>
<dbReference type="InterPro" id="IPR000422">
    <property type="entry name" value="DHBP_synthase_RibB"/>
</dbReference>
<dbReference type="Gene3D" id="3.90.870.10">
    <property type="entry name" value="DHBP synthase"/>
    <property type="match status" value="1"/>
</dbReference>
<comment type="caution">
    <text evidence="8">The sequence shown here is derived from an EMBL/GenBank/DDBJ whole genome shotgun (WGS) entry which is preliminary data.</text>
</comment>
<evidence type="ECO:0000256" key="6">
    <source>
        <dbReference type="ARBA" id="ARBA00022723"/>
    </source>
</evidence>
<evidence type="ECO:0000256" key="3">
    <source>
        <dbReference type="ARBA" id="ARBA00012153"/>
    </source>
</evidence>
<dbReference type="GO" id="GO:0008686">
    <property type="term" value="F:3,4-dihydroxy-2-butanone-4-phosphate synthase activity"/>
    <property type="evidence" value="ECO:0007669"/>
    <property type="project" value="UniProtKB-EC"/>
</dbReference>
<dbReference type="GO" id="GO:0046872">
    <property type="term" value="F:metal ion binding"/>
    <property type="evidence" value="ECO:0007669"/>
    <property type="project" value="UniProtKB-KW"/>
</dbReference>
<proteinExistence type="inferred from homology"/>
<dbReference type="Proteomes" id="UP000270626">
    <property type="component" value="Unassembled WGS sequence"/>
</dbReference>
<evidence type="ECO:0000313" key="8">
    <source>
        <dbReference type="EMBL" id="RKT60657.1"/>
    </source>
</evidence>
<dbReference type="PANTHER" id="PTHR21327:SF18">
    <property type="entry name" value="3,4-DIHYDROXY-2-BUTANONE 4-PHOSPHATE SYNTHASE"/>
    <property type="match status" value="1"/>
</dbReference>
<dbReference type="NCBIfam" id="TIGR00506">
    <property type="entry name" value="ribB"/>
    <property type="match status" value="1"/>
</dbReference>
<evidence type="ECO:0000256" key="2">
    <source>
        <dbReference type="ARBA" id="ARBA00004904"/>
    </source>
</evidence>
<keyword evidence="7" id="KW-0460">Magnesium</keyword>
<comment type="subunit">
    <text evidence="7">Homodimer.</text>
</comment>
<evidence type="ECO:0000256" key="4">
    <source>
        <dbReference type="ARBA" id="ARBA00018836"/>
    </source>
</evidence>
<dbReference type="RefSeq" id="WP_121457163.1">
    <property type="nucleotide sequence ID" value="NZ_RBXP01000011.1"/>
</dbReference>
<reference evidence="8 9" key="1">
    <citation type="submission" date="2018-10" db="EMBL/GenBank/DDBJ databases">
        <title>Genomic Encyclopedia of Type Strains, Phase IV (KMG-IV): sequencing the most valuable type-strain genomes for metagenomic binning, comparative biology and taxonomic classification.</title>
        <authorList>
            <person name="Goeker M."/>
        </authorList>
    </citation>
    <scope>NUCLEOTIDE SEQUENCE [LARGE SCALE GENOMIC DNA]</scope>
    <source>
        <strain evidence="8 9">DSM 23841</strain>
    </source>
</reference>
<evidence type="ECO:0000256" key="1">
    <source>
        <dbReference type="ARBA" id="ARBA00002284"/>
    </source>
</evidence>
<keyword evidence="9" id="KW-1185">Reference proteome</keyword>
<organism evidence="8 9">
    <name type="scientific">Azonexus fungiphilus</name>
    <dbReference type="NCBI Taxonomy" id="146940"/>
    <lineage>
        <taxon>Bacteria</taxon>
        <taxon>Pseudomonadati</taxon>
        <taxon>Pseudomonadota</taxon>
        <taxon>Betaproteobacteria</taxon>
        <taxon>Rhodocyclales</taxon>
        <taxon>Azonexaceae</taxon>
        <taxon>Azonexus</taxon>
    </lineage>
</organism>
<keyword evidence="7" id="KW-0464">Manganese</keyword>
<comment type="similarity">
    <text evidence="7">Belongs to the DHBP synthase family.</text>
</comment>
<dbReference type="PANTHER" id="PTHR21327">
    <property type="entry name" value="GTP CYCLOHYDROLASE II-RELATED"/>
    <property type="match status" value="1"/>
</dbReference>
<evidence type="ECO:0000256" key="5">
    <source>
        <dbReference type="ARBA" id="ARBA00022619"/>
    </source>
</evidence>
<dbReference type="OrthoDB" id="9793111at2"/>
<comment type="pathway">
    <text evidence="2 7">Cofactor biosynthesis; riboflavin biosynthesis; 2-hydroxy-3-oxobutyl phosphate from D-ribulose 5-phosphate: step 1/1.</text>
</comment>
<protein>
    <recommendedName>
        <fullName evidence="4 7">3,4-dihydroxy-2-butanone 4-phosphate synthase</fullName>
        <shortName evidence="7">DHBP synthase</shortName>
        <ecNumber evidence="3 7">4.1.99.12</ecNumber>
    </recommendedName>
</protein>
<dbReference type="SUPFAM" id="SSF55821">
    <property type="entry name" value="YrdC/RibB"/>
    <property type="match status" value="1"/>
</dbReference>
<evidence type="ECO:0000256" key="7">
    <source>
        <dbReference type="RuleBase" id="RU003843"/>
    </source>
</evidence>
<name>A0A495WHF4_9RHOO</name>
<dbReference type="GO" id="GO:0009231">
    <property type="term" value="P:riboflavin biosynthetic process"/>
    <property type="evidence" value="ECO:0007669"/>
    <property type="project" value="UniProtKB-UniPathway"/>
</dbReference>
<evidence type="ECO:0000313" key="9">
    <source>
        <dbReference type="Proteomes" id="UP000270626"/>
    </source>
</evidence>
<sequence>MQTTQPLSPHAGEQLAAAIAAIRAGRPVIVLDDDDREDEADLIMAAQHVTAAWMTRFIHDCSGIVCLCLDNATADRLELPPMVAANGSRHGTPFTVSIEARHGVTTGVSAADRCVTVLMAAAENARAEDLVRPGHIFPLRAHDRRVHGRRGHTEGAVLLAELAGLRPAAILCELMNPDGTMMRGQAVRDYAARHDLVITSITALAAHTAG</sequence>
<comment type="function">
    <text evidence="1 7">Catalyzes the conversion of D-ribulose 5-phosphate to formate and 3,4-dihydroxy-2-butanone 4-phosphate.</text>
</comment>
<dbReference type="InterPro" id="IPR017945">
    <property type="entry name" value="DHBP_synth_RibB-like_a/b_dom"/>
</dbReference>
<comment type="catalytic activity">
    <reaction evidence="7">
        <text>D-ribulose 5-phosphate = (2S)-2-hydroxy-3-oxobutyl phosphate + formate + H(+)</text>
        <dbReference type="Rhea" id="RHEA:18457"/>
        <dbReference type="ChEBI" id="CHEBI:15378"/>
        <dbReference type="ChEBI" id="CHEBI:15740"/>
        <dbReference type="ChEBI" id="CHEBI:58121"/>
        <dbReference type="ChEBI" id="CHEBI:58830"/>
        <dbReference type="EC" id="4.1.99.12"/>
    </reaction>
</comment>
<dbReference type="UniPathway" id="UPA00275">
    <property type="reaction ID" value="UER00399"/>
</dbReference>
<keyword evidence="7" id="KW-0456">Lyase</keyword>
<dbReference type="GO" id="GO:0005829">
    <property type="term" value="C:cytosol"/>
    <property type="evidence" value="ECO:0007669"/>
    <property type="project" value="TreeGrafter"/>
</dbReference>
<gene>
    <name evidence="8" type="ORF">DFR40_0796</name>
</gene>
<accession>A0A495WHF4</accession>
<dbReference type="EMBL" id="RBXP01000011">
    <property type="protein sequence ID" value="RKT60657.1"/>
    <property type="molecule type" value="Genomic_DNA"/>
</dbReference>
<keyword evidence="5 7" id="KW-0686">Riboflavin biosynthesis</keyword>
<dbReference type="Pfam" id="PF00926">
    <property type="entry name" value="DHBP_synthase"/>
    <property type="match status" value="1"/>
</dbReference>